<comment type="caution">
    <text evidence="1">The sequence shown here is derived from an EMBL/GenBank/DDBJ whole genome shotgun (WGS) entry which is preliminary data.</text>
</comment>
<gene>
    <name evidence="1" type="ORF">HALTITAN_2242</name>
</gene>
<proteinExistence type="predicted"/>
<accession>L9U7Q3</accession>
<evidence type="ECO:0000313" key="2">
    <source>
        <dbReference type="Proteomes" id="UP000011651"/>
    </source>
</evidence>
<organism evidence="1 2">
    <name type="scientific">Vreelandella titanicae BH1</name>
    <dbReference type="NCBI Taxonomy" id="1204738"/>
    <lineage>
        <taxon>Bacteria</taxon>
        <taxon>Pseudomonadati</taxon>
        <taxon>Pseudomonadota</taxon>
        <taxon>Gammaproteobacteria</taxon>
        <taxon>Oceanospirillales</taxon>
        <taxon>Halomonadaceae</taxon>
        <taxon>Vreelandella</taxon>
    </lineage>
</organism>
<dbReference type="EMBL" id="AOPO01000010">
    <property type="protein sequence ID" value="ELY20925.1"/>
    <property type="molecule type" value="Genomic_DNA"/>
</dbReference>
<sequence length="172" mass="19816">MKSMQDARHIRRQRLKLILIFVVFAAPMVAAWGMVELRIGIPDRHTAHGNVELELPMLDEWPLTIAAVNSQEEWVLAFDCSQQCEQRKDEFWRLHRALGREAPRLTRLRIGGDPESLPGEMTSEWQHLPPWRQANSAWLLDPMGRPALAFEANVATEDVLEDIQHLLKVNPQ</sequence>
<protein>
    <submittedName>
        <fullName evidence="1">Uncharacterized protein</fullName>
    </submittedName>
</protein>
<dbReference type="AlphaFoldDB" id="L9U7Q3"/>
<dbReference type="PATRIC" id="fig|1204738.3.peg.3371"/>
<evidence type="ECO:0000313" key="1">
    <source>
        <dbReference type="EMBL" id="ELY20925.1"/>
    </source>
</evidence>
<reference evidence="1 2" key="1">
    <citation type="journal article" date="2013" name="Genome Announc.">
        <title>Draft Genome of the Marine Gammaproteobacterium Halomonas titanicae.</title>
        <authorList>
            <person name="Sanchez-Porro C."/>
            <person name="de la Haba R.R."/>
            <person name="Cruz-Hernandez N."/>
            <person name="Gonzalez J.M."/>
            <person name="Reyes-Guirao C."/>
            <person name="Navarro-Sampedro L."/>
            <person name="Carballo M."/>
            <person name="Ventosa A."/>
        </authorList>
    </citation>
    <scope>NUCLEOTIDE SEQUENCE [LARGE SCALE GENOMIC DNA]</scope>
    <source>
        <strain evidence="1 2">BH1</strain>
    </source>
</reference>
<dbReference type="Proteomes" id="UP000011651">
    <property type="component" value="Unassembled WGS sequence"/>
</dbReference>
<name>L9U7Q3_9GAMM</name>